<dbReference type="EMBL" id="BSUZ01000001">
    <property type="protein sequence ID" value="GMA86348.1"/>
    <property type="molecule type" value="Genomic_DNA"/>
</dbReference>
<evidence type="ECO:0000259" key="1">
    <source>
        <dbReference type="Pfam" id="PF17765"/>
    </source>
</evidence>
<gene>
    <name evidence="2" type="ORF">GCM10025868_15980</name>
</gene>
<dbReference type="InterPro" id="IPR041413">
    <property type="entry name" value="MLTR_LBD"/>
</dbReference>
<keyword evidence="3" id="KW-1185">Reference proteome</keyword>
<accession>A0ABQ6JDU4</accession>
<evidence type="ECO:0000313" key="2">
    <source>
        <dbReference type="EMBL" id="GMA86348.1"/>
    </source>
</evidence>
<dbReference type="Pfam" id="PF17765">
    <property type="entry name" value="MLTR_LBD"/>
    <property type="match status" value="1"/>
</dbReference>
<sequence>MSKHLAHPVAGPLQFGIESVVGPHDPEQRLVVYTVEPGSVTEQALPLLRRLGCGGVRQRRRGTAMTAPRSSSR</sequence>
<dbReference type="Proteomes" id="UP001157017">
    <property type="component" value="Unassembled WGS sequence"/>
</dbReference>
<name>A0ABQ6JDU4_9ACTN</name>
<feature type="domain" description="MmyB-like transcription regulator ligand binding" evidence="1">
    <location>
        <begin position="3"/>
        <end position="48"/>
    </location>
</feature>
<organism evidence="2 3">
    <name type="scientific">Angustibacter aerolatus</name>
    <dbReference type="NCBI Taxonomy" id="1162965"/>
    <lineage>
        <taxon>Bacteria</taxon>
        <taxon>Bacillati</taxon>
        <taxon>Actinomycetota</taxon>
        <taxon>Actinomycetes</taxon>
        <taxon>Kineosporiales</taxon>
        <taxon>Kineosporiaceae</taxon>
    </lineage>
</organism>
<protein>
    <recommendedName>
        <fullName evidence="1">MmyB-like transcription regulator ligand binding domain-containing protein</fullName>
    </recommendedName>
</protein>
<reference evidence="3" key="1">
    <citation type="journal article" date="2019" name="Int. J. Syst. Evol. Microbiol.">
        <title>The Global Catalogue of Microorganisms (GCM) 10K type strain sequencing project: providing services to taxonomists for standard genome sequencing and annotation.</title>
        <authorList>
            <consortium name="The Broad Institute Genomics Platform"/>
            <consortium name="The Broad Institute Genome Sequencing Center for Infectious Disease"/>
            <person name="Wu L."/>
            <person name="Ma J."/>
        </authorList>
    </citation>
    <scope>NUCLEOTIDE SEQUENCE [LARGE SCALE GENOMIC DNA]</scope>
    <source>
        <strain evidence="3">NBRC 108730</strain>
    </source>
</reference>
<proteinExistence type="predicted"/>
<comment type="caution">
    <text evidence="2">The sequence shown here is derived from an EMBL/GenBank/DDBJ whole genome shotgun (WGS) entry which is preliminary data.</text>
</comment>
<evidence type="ECO:0000313" key="3">
    <source>
        <dbReference type="Proteomes" id="UP001157017"/>
    </source>
</evidence>